<dbReference type="GO" id="GO:0005524">
    <property type="term" value="F:ATP binding"/>
    <property type="evidence" value="ECO:0007669"/>
    <property type="project" value="UniProtKB-KW"/>
</dbReference>
<evidence type="ECO:0000259" key="6">
    <source>
        <dbReference type="PROSITE" id="PS50011"/>
    </source>
</evidence>
<dbReference type="InterPro" id="IPR000719">
    <property type="entry name" value="Prot_kinase_dom"/>
</dbReference>
<evidence type="ECO:0000313" key="8">
    <source>
        <dbReference type="Proteomes" id="UP000784294"/>
    </source>
</evidence>
<gene>
    <name evidence="7" type="ORF">PXEA_LOCUS12653</name>
</gene>
<sequence length="62" mass="7218">MACVIEALDYLHRNGIVYRDLKPENMLIDLKDIQNFGATNHYLLHFFEIRPNIRNGSSQDPS</sequence>
<dbReference type="PANTHER" id="PTHR24353:SF147">
    <property type="entry name" value="CGMP-DEPENDENT SERINE_THREONIN PROTEIN KINASE-RELATED"/>
    <property type="match status" value="1"/>
</dbReference>
<dbReference type="InterPro" id="IPR011009">
    <property type="entry name" value="Kinase-like_dom_sf"/>
</dbReference>
<dbReference type="AlphaFoldDB" id="A0A3S5BC91"/>
<keyword evidence="8" id="KW-1185">Reference proteome</keyword>
<evidence type="ECO:0000256" key="1">
    <source>
        <dbReference type="ARBA" id="ARBA00022527"/>
    </source>
</evidence>
<evidence type="ECO:0000256" key="5">
    <source>
        <dbReference type="ARBA" id="ARBA00022840"/>
    </source>
</evidence>
<dbReference type="Pfam" id="PF00069">
    <property type="entry name" value="Pkinase"/>
    <property type="match status" value="1"/>
</dbReference>
<protein>
    <recommendedName>
        <fullName evidence="6">Protein kinase domain-containing protein</fullName>
    </recommendedName>
</protein>
<dbReference type="PANTHER" id="PTHR24353">
    <property type="entry name" value="CYCLIC NUCLEOTIDE-DEPENDENT PROTEIN KINASE"/>
    <property type="match status" value="1"/>
</dbReference>
<accession>A0A3S5BC91</accession>
<dbReference type="Proteomes" id="UP000784294">
    <property type="component" value="Unassembled WGS sequence"/>
</dbReference>
<evidence type="ECO:0000313" key="7">
    <source>
        <dbReference type="EMBL" id="VEL19213.1"/>
    </source>
</evidence>
<name>A0A3S5BC91_9PLAT</name>
<keyword evidence="5" id="KW-0067">ATP-binding</keyword>
<feature type="domain" description="Protein kinase" evidence="6">
    <location>
        <begin position="1"/>
        <end position="62"/>
    </location>
</feature>
<dbReference type="GO" id="GO:0004674">
    <property type="term" value="F:protein serine/threonine kinase activity"/>
    <property type="evidence" value="ECO:0007669"/>
    <property type="project" value="UniProtKB-KW"/>
</dbReference>
<organism evidence="7 8">
    <name type="scientific">Protopolystoma xenopodis</name>
    <dbReference type="NCBI Taxonomy" id="117903"/>
    <lineage>
        <taxon>Eukaryota</taxon>
        <taxon>Metazoa</taxon>
        <taxon>Spiralia</taxon>
        <taxon>Lophotrochozoa</taxon>
        <taxon>Platyhelminthes</taxon>
        <taxon>Monogenea</taxon>
        <taxon>Polyopisthocotylea</taxon>
        <taxon>Polystomatidea</taxon>
        <taxon>Polystomatidae</taxon>
        <taxon>Protopolystoma</taxon>
    </lineage>
</organism>
<dbReference type="PROSITE" id="PS50011">
    <property type="entry name" value="PROTEIN_KINASE_DOM"/>
    <property type="match status" value="1"/>
</dbReference>
<keyword evidence="3" id="KW-0547">Nucleotide-binding</keyword>
<evidence type="ECO:0000256" key="3">
    <source>
        <dbReference type="ARBA" id="ARBA00022741"/>
    </source>
</evidence>
<proteinExistence type="predicted"/>
<dbReference type="Gene3D" id="1.10.510.10">
    <property type="entry name" value="Transferase(Phosphotransferase) domain 1"/>
    <property type="match status" value="1"/>
</dbReference>
<evidence type="ECO:0000256" key="2">
    <source>
        <dbReference type="ARBA" id="ARBA00022679"/>
    </source>
</evidence>
<dbReference type="OrthoDB" id="63267at2759"/>
<evidence type="ECO:0000256" key="4">
    <source>
        <dbReference type="ARBA" id="ARBA00022777"/>
    </source>
</evidence>
<dbReference type="SUPFAM" id="SSF56112">
    <property type="entry name" value="Protein kinase-like (PK-like)"/>
    <property type="match status" value="1"/>
</dbReference>
<keyword evidence="1" id="KW-0723">Serine/threonine-protein kinase</keyword>
<dbReference type="EMBL" id="CAAALY010040638">
    <property type="protein sequence ID" value="VEL19213.1"/>
    <property type="molecule type" value="Genomic_DNA"/>
</dbReference>
<keyword evidence="4" id="KW-0418">Kinase</keyword>
<keyword evidence="2" id="KW-0808">Transferase</keyword>
<dbReference type="PROSITE" id="PS00108">
    <property type="entry name" value="PROTEIN_KINASE_ST"/>
    <property type="match status" value="1"/>
</dbReference>
<reference evidence="7" key="1">
    <citation type="submission" date="2018-11" db="EMBL/GenBank/DDBJ databases">
        <authorList>
            <consortium name="Pathogen Informatics"/>
        </authorList>
    </citation>
    <scope>NUCLEOTIDE SEQUENCE</scope>
</reference>
<comment type="caution">
    <text evidence="7">The sequence shown here is derived from an EMBL/GenBank/DDBJ whole genome shotgun (WGS) entry which is preliminary data.</text>
</comment>
<dbReference type="InterPro" id="IPR008271">
    <property type="entry name" value="Ser/Thr_kinase_AS"/>
</dbReference>